<keyword evidence="5" id="KW-0498">Mitosis</keyword>
<evidence type="ECO:0000256" key="6">
    <source>
        <dbReference type="ARBA" id="ARBA00022829"/>
    </source>
</evidence>
<feature type="region of interest" description="Disordered" evidence="10">
    <location>
        <begin position="550"/>
        <end position="571"/>
    </location>
</feature>
<keyword evidence="4" id="KW-0132">Cell division</keyword>
<reference evidence="11" key="2">
    <citation type="submission" date="2025-08" db="UniProtKB">
        <authorList>
            <consortium name="Ensembl"/>
        </authorList>
    </citation>
    <scope>IDENTIFICATION</scope>
</reference>
<dbReference type="InterPro" id="IPR019440">
    <property type="entry name" value="MAU2"/>
</dbReference>
<feature type="compositionally biased region" description="Polar residues" evidence="10">
    <location>
        <begin position="557"/>
        <end position="571"/>
    </location>
</feature>
<dbReference type="GO" id="GO:0007059">
    <property type="term" value="P:chromosome segregation"/>
    <property type="evidence" value="ECO:0007669"/>
    <property type="project" value="UniProtKB-KW"/>
</dbReference>
<evidence type="ECO:0000313" key="11">
    <source>
        <dbReference type="Ensembl" id="ENSOMYP00000042074.2"/>
    </source>
</evidence>
<keyword evidence="8" id="KW-0131">Cell cycle</keyword>
<dbReference type="GeneTree" id="ENSGT00390000012198"/>
<reference evidence="11" key="1">
    <citation type="submission" date="2020-07" db="EMBL/GenBank/DDBJ databases">
        <title>A long reads based de novo assembly of the rainbow trout Arlee double haploid line genome.</title>
        <authorList>
            <person name="Gao G."/>
            <person name="Palti Y."/>
        </authorList>
    </citation>
    <scope>NUCLEOTIDE SEQUENCE [LARGE SCALE GENOMIC DNA]</scope>
</reference>
<comment type="similarity">
    <text evidence="2">Belongs to the SCC4/mau-2 family.</text>
</comment>
<evidence type="ECO:0000313" key="12">
    <source>
        <dbReference type="Proteomes" id="UP000694395"/>
    </source>
</evidence>
<dbReference type="Proteomes" id="UP000694395">
    <property type="component" value="Chromosome 1"/>
</dbReference>
<name>A0A8C7QT68_ONCMY</name>
<evidence type="ECO:0000256" key="7">
    <source>
        <dbReference type="ARBA" id="ARBA00023242"/>
    </source>
</evidence>
<evidence type="ECO:0000256" key="10">
    <source>
        <dbReference type="SAM" id="MobiDB-lite"/>
    </source>
</evidence>
<comment type="subcellular location">
    <subcellularLocation>
        <location evidence="1">Nucleus</location>
        <location evidence="1">Nucleoplasm</location>
    </subcellularLocation>
</comment>
<dbReference type="Pfam" id="PF10345">
    <property type="entry name" value="Cohesin_load"/>
    <property type="match status" value="2"/>
</dbReference>
<protein>
    <recommendedName>
        <fullName evidence="3">MAU2 chromatid cohesion factor homolog</fullName>
    </recommendedName>
    <alternativeName>
        <fullName evidence="9">Cohesin loading complex subunit SCC4 homolog</fullName>
    </alternativeName>
</protein>
<dbReference type="InterPro" id="IPR011990">
    <property type="entry name" value="TPR-like_helical_dom_sf"/>
</dbReference>
<accession>A0A8C7QT68</accession>
<keyword evidence="12" id="KW-1185">Reference proteome</keyword>
<evidence type="ECO:0000256" key="4">
    <source>
        <dbReference type="ARBA" id="ARBA00022618"/>
    </source>
</evidence>
<organism evidence="11 12">
    <name type="scientific">Oncorhynchus mykiss</name>
    <name type="common">Rainbow trout</name>
    <name type="synonym">Salmo gairdneri</name>
    <dbReference type="NCBI Taxonomy" id="8022"/>
    <lineage>
        <taxon>Eukaryota</taxon>
        <taxon>Metazoa</taxon>
        <taxon>Chordata</taxon>
        <taxon>Craniata</taxon>
        <taxon>Vertebrata</taxon>
        <taxon>Euteleostomi</taxon>
        <taxon>Actinopterygii</taxon>
        <taxon>Neopterygii</taxon>
        <taxon>Teleostei</taxon>
        <taxon>Protacanthopterygii</taxon>
        <taxon>Salmoniformes</taxon>
        <taxon>Salmonidae</taxon>
        <taxon>Salmoninae</taxon>
        <taxon>Oncorhynchus</taxon>
    </lineage>
</organism>
<dbReference type="SUPFAM" id="SSF48452">
    <property type="entry name" value="TPR-like"/>
    <property type="match status" value="2"/>
</dbReference>
<keyword evidence="7" id="KW-0539">Nucleus</keyword>
<evidence type="ECO:0000256" key="2">
    <source>
        <dbReference type="ARBA" id="ARBA00008585"/>
    </source>
</evidence>
<dbReference type="Gene3D" id="1.25.40.10">
    <property type="entry name" value="Tetratricopeptide repeat domain"/>
    <property type="match status" value="2"/>
</dbReference>
<keyword evidence="6" id="KW-0159">Chromosome partition</keyword>
<reference evidence="11" key="3">
    <citation type="submission" date="2025-09" db="UniProtKB">
        <authorList>
            <consortium name="Ensembl"/>
        </authorList>
    </citation>
    <scope>IDENTIFICATION</scope>
</reference>
<proteinExistence type="inferred from homology"/>
<evidence type="ECO:0000256" key="3">
    <source>
        <dbReference type="ARBA" id="ARBA00017198"/>
    </source>
</evidence>
<dbReference type="GO" id="GO:0005654">
    <property type="term" value="C:nucleoplasm"/>
    <property type="evidence" value="ECO:0007669"/>
    <property type="project" value="UniProtKB-SubCell"/>
</dbReference>
<evidence type="ECO:0000256" key="5">
    <source>
        <dbReference type="ARBA" id="ARBA00022776"/>
    </source>
</evidence>
<evidence type="ECO:0000256" key="1">
    <source>
        <dbReference type="ARBA" id="ARBA00004642"/>
    </source>
</evidence>
<dbReference type="GO" id="GO:0051301">
    <property type="term" value="P:cell division"/>
    <property type="evidence" value="ECO:0007669"/>
    <property type="project" value="UniProtKB-KW"/>
</dbReference>
<dbReference type="AlphaFoldDB" id="A0A8C7QT68"/>
<dbReference type="GO" id="GO:0007064">
    <property type="term" value="P:mitotic sister chromatid cohesion"/>
    <property type="evidence" value="ECO:0007669"/>
    <property type="project" value="InterPro"/>
</dbReference>
<dbReference type="PANTHER" id="PTHR21394">
    <property type="entry name" value="MAU2 CHROMATID COHESION FACTOR HOMOLOG"/>
    <property type="match status" value="1"/>
</dbReference>
<dbReference type="Ensembl" id="ENSOMYT00000045905.2">
    <property type="protein sequence ID" value="ENSOMYP00000042074.2"/>
    <property type="gene ID" value="ENSOMYG00000019371.2"/>
</dbReference>
<sequence length="571" mass="64798">MVNSTVVFQAPESWYLALLGFAEHFRTSSPPKIRLCVHCLQAVFQFKPPQRVEARTHLQLGSVLYHHTKNSELARSHLEKAWFISQQIPQFEDVKFEAASLLSELYCQQNLVDSAKPLLRKAIQISQQTPYWHCRLLFQLAQLHTLEKDLVSACDLLGVGAEYARVVGSEYTRYCNLDLLLMERKLGEVHPLLTLCGTIVENWQGNPIQKESLRVFFLVLQVTHYLDAGQVKSVKPCLKQLQQCIQTISTLHDDEILPSNPADLFHWLPKEHMCVLVYLVTVMHSMQAGYLEKAQKYTDKALMQLEKLKMLDSSPILSTFQVILLEHIIMCRLVTGHKATALQEISQVCQLCQQSPRLFTNHAAQLHTLLGLYCISVNCMDNAEAQFTAALRLTTHQELWAFIVTNLASVYIREGNRHQELYSLLERINPDHNFPVRRFLRETLKMSNAEDLNRLTACSLVLLGHIFYVLGNHRESNNMVVPAMQLASKIPDMSVQLWSSALLKDLNKALGNTIDAHEAAQMHQNFSQQLLQDHIAACSLPEHNLISWTDGPPPGQFQAQNGPTSSLASLL</sequence>
<evidence type="ECO:0000256" key="8">
    <source>
        <dbReference type="ARBA" id="ARBA00023306"/>
    </source>
</evidence>
<dbReference type="FunFam" id="1.25.40.10:FF:000604">
    <property type="entry name" value="MAU2 sister chromatid cohesion factor"/>
    <property type="match status" value="1"/>
</dbReference>
<gene>
    <name evidence="11" type="primary">LOC110507137</name>
</gene>
<evidence type="ECO:0000256" key="9">
    <source>
        <dbReference type="ARBA" id="ARBA00030523"/>
    </source>
</evidence>